<keyword evidence="5" id="KW-1185">Reference proteome</keyword>
<dbReference type="RefSeq" id="WP_147869186.1">
    <property type="nucleotide sequence ID" value="NZ_CP036264.1"/>
</dbReference>
<dbReference type="Proteomes" id="UP000321353">
    <property type="component" value="Chromosome"/>
</dbReference>
<dbReference type="PROSITE" id="PS00061">
    <property type="entry name" value="ADH_SHORT"/>
    <property type="match status" value="1"/>
</dbReference>
<name>A0A5B9MIL4_9BACT</name>
<dbReference type="InterPro" id="IPR002347">
    <property type="entry name" value="SDR_fam"/>
</dbReference>
<dbReference type="PANTHER" id="PTHR44196:SF1">
    <property type="entry name" value="DEHYDROGENASE_REDUCTASE SDR FAMILY MEMBER 7B"/>
    <property type="match status" value="1"/>
</dbReference>
<dbReference type="InterPro" id="IPR036291">
    <property type="entry name" value="NAD(P)-bd_dom_sf"/>
</dbReference>
<evidence type="ECO:0000256" key="1">
    <source>
        <dbReference type="ARBA" id="ARBA00006484"/>
    </source>
</evidence>
<accession>A0A5B9MIL4</accession>
<dbReference type="GO" id="GO:0016020">
    <property type="term" value="C:membrane"/>
    <property type="evidence" value="ECO:0007669"/>
    <property type="project" value="TreeGrafter"/>
</dbReference>
<evidence type="ECO:0000313" key="4">
    <source>
        <dbReference type="EMBL" id="QEF99846.1"/>
    </source>
</evidence>
<dbReference type="InterPro" id="IPR020904">
    <property type="entry name" value="Sc_DH/Rdtase_CS"/>
</dbReference>
<sequence>MAHWNPSGKLAVVTGASSGIGRCLSKQLVARRCCVIAVARRGDRLQELADQIGRDRADGMLLPIVGDVTDPQTRGQIESQVRSRGGRLDLLVNNAGIGGIGPFERATESRLRKIMEVNFFAPAELTRRLMPYLKSSGDAVICNLGSVLGHRAVPDKSEYCASKFAMHGWSDALRAELAGASVQVTLVSPSTTRSEFFDTLVESDAGATSKSIGSWPAERVAAATLTAIRKRRAEVVLSVGGKLLVYADRLCPPLMNWLLQKRSGQ</sequence>
<dbReference type="SUPFAM" id="SSF51735">
    <property type="entry name" value="NAD(P)-binding Rossmann-fold domains"/>
    <property type="match status" value="1"/>
</dbReference>
<proteinExistence type="inferred from homology"/>
<evidence type="ECO:0000256" key="3">
    <source>
        <dbReference type="RuleBase" id="RU000363"/>
    </source>
</evidence>
<dbReference type="EMBL" id="CP036264">
    <property type="protein sequence ID" value="QEF99846.1"/>
    <property type="molecule type" value="Genomic_DNA"/>
</dbReference>
<dbReference type="Pfam" id="PF00106">
    <property type="entry name" value="adh_short"/>
    <property type="match status" value="1"/>
</dbReference>
<organism evidence="4 5">
    <name type="scientific">Stieleria maiorica</name>
    <dbReference type="NCBI Taxonomy" id="2795974"/>
    <lineage>
        <taxon>Bacteria</taxon>
        <taxon>Pseudomonadati</taxon>
        <taxon>Planctomycetota</taxon>
        <taxon>Planctomycetia</taxon>
        <taxon>Pirellulales</taxon>
        <taxon>Pirellulaceae</taxon>
        <taxon>Stieleria</taxon>
    </lineage>
</organism>
<reference evidence="4 5" key="1">
    <citation type="submission" date="2019-02" db="EMBL/GenBank/DDBJ databases">
        <title>Planctomycetal bacteria perform biofilm scaping via a novel small molecule.</title>
        <authorList>
            <person name="Jeske O."/>
            <person name="Boedeker C."/>
            <person name="Wiegand S."/>
            <person name="Breitling P."/>
            <person name="Kallscheuer N."/>
            <person name="Jogler M."/>
            <person name="Rohde M."/>
            <person name="Petersen J."/>
            <person name="Medema M.H."/>
            <person name="Surup F."/>
            <person name="Jogler C."/>
        </authorList>
    </citation>
    <scope>NUCLEOTIDE SEQUENCE [LARGE SCALE GENOMIC DNA]</scope>
    <source>
        <strain evidence="4 5">Mal15</strain>
    </source>
</reference>
<dbReference type="PRINTS" id="PR00081">
    <property type="entry name" value="GDHRDH"/>
</dbReference>
<dbReference type="PRINTS" id="PR00080">
    <property type="entry name" value="SDRFAMILY"/>
</dbReference>
<evidence type="ECO:0000256" key="2">
    <source>
        <dbReference type="ARBA" id="ARBA00023002"/>
    </source>
</evidence>
<comment type="similarity">
    <text evidence="1 3">Belongs to the short-chain dehydrogenases/reductases (SDR) family.</text>
</comment>
<evidence type="ECO:0000313" key="5">
    <source>
        <dbReference type="Proteomes" id="UP000321353"/>
    </source>
</evidence>
<dbReference type="PANTHER" id="PTHR44196">
    <property type="entry name" value="DEHYDROGENASE/REDUCTASE SDR FAMILY MEMBER 7B"/>
    <property type="match status" value="1"/>
</dbReference>
<dbReference type="KEGG" id="smam:Mal15_39130"/>
<dbReference type="Gene3D" id="3.40.50.720">
    <property type="entry name" value="NAD(P)-binding Rossmann-like Domain"/>
    <property type="match status" value="1"/>
</dbReference>
<dbReference type="AlphaFoldDB" id="A0A5B9MIL4"/>
<keyword evidence="2 4" id="KW-0560">Oxidoreductase</keyword>
<protein>
    <submittedName>
        <fullName evidence="4">3-oxoacyl-[acyl-carrier-protein] reductase FabG</fullName>
        <ecNumber evidence="4">1.1.1.100</ecNumber>
    </submittedName>
</protein>
<dbReference type="EC" id="1.1.1.100" evidence="4"/>
<gene>
    <name evidence="4" type="primary">fabG_4</name>
    <name evidence="4" type="ORF">Mal15_39130</name>
</gene>
<dbReference type="GO" id="GO:0004316">
    <property type="term" value="F:3-oxoacyl-[acyl-carrier-protein] reductase (NADPH) activity"/>
    <property type="evidence" value="ECO:0007669"/>
    <property type="project" value="UniProtKB-EC"/>
</dbReference>